<protein>
    <submittedName>
        <fullName evidence="1">Uncharacterized protein</fullName>
    </submittedName>
</protein>
<dbReference type="PANTHER" id="PTHR33167">
    <property type="entry name" value="TRANSCRIPTION FACTOR, PUTATIVE (DUF863)-RELATED"/>
    <property type="match status" value="1"/>
</dbReference>
<dbReference type="EMBL" id="JXTB01000202">
    <property type="protein sequence ID" value="PON53846.1"/>
    <property type="molecule type" value="Genomic_DNA"/>
</dbReference>
<reference evidence="2" key="1">
    <citation type="submission" date="2016-06" db="EMBL/GenBank/DDBJ databases">
        <title>Parallel loss of symbiosis genes in relatives of nitrogen-fixing non-legume Parasponia.</title>
        <authorList>
            <person name="Van Velzen R."/>
            <person name="Holmer R."/>
            <person name="Bu F."/>
            <person name="Rutten L."/>
            <person name="Van Zeijl A."/>
            <person name="Liu W."/>
            <person name="Santuari L."/>
            <person name="Cao Q."/>
            <person name="Sharma T."/>
            <person name="Shen D."/>
            <person name="Roswanjaya Y."/>
            <person name="Wardhani T."/>
            <person name="Kalhor M.S."/>
            <person name="Jansen J."/>
            <person name="Van den Hoogen J."/>
            <person name="Gungor B."/>
            <person name="Hartog M."/>
            <person name="Hontelez J."/>
            <person name="Verver J."/>
            <person name="Yang W.-C."/>
            <person name="Schijlen E."/>
            <person name="Repin R."/>
            <person name="Schilthuizen M."/>
            <person name="Schranz E."/>
            <person name="Heidstra R."/>
            <person name="Miyata K."/>
            <person name="Fedorova E."/>
            <person name="Kohlen W."/>
            <person name="Bisseling T."/>
            <person name="Smit S."/>
            <person name="Geurts R."/>
        </authorList>
    </citation>
    <scope>NUCLEOTIDE SEQUENCE [LARGE SCALE GENOMIC DNA]</scope>
    <source>
        <strain evidence="2">cv. WU1-14</strain>
    </source>
</reference>
<accession>A0A2P5BYK4</accession>
<evidence type="ECO:0000313" key="2">
    <source>
        <dbReference type="Proteomes" id="UP000237105"/>
    </source>
</evidence>
<dbReference type="Pfam" id="PF05904">
    <property type="entry name" value="DUF863"/>
    <property type="match status" value="1"/>
</dbReference>
<dbReference type="InterPro" id="IPR008581">
    <property type="entry name" value="DUF863_pln"/>
</dbReference>
<dbReference type="OrthoDB" id="786875at2759"/>
<keyword evidence="2" id="KW-1185">Reference proteome</keyword>
<organism evidence="1 2">
    <name type="scientific">Parasponia andersonii</name>
    <name type="common">Sponia andersonii</name>
    <dbReference type="NCBI Taxonomy" id="3476"/>
    <lineage>
        <taxon>Eukaryota</taxon>
        <taxon>Viridiplantae</taxon>
        <taxon>Streptophyta</taxon>
        <taxon>Embryophyta</taxon>
        <taxon>Tracheophyta</taxon>
        <taxon>Spermatophyta</taxon>
        <taxon>Magnoliopsida</taxon>
        <taxon>eudicotyledons</taxon>
        <taxon>Gunneridae</taxon>
        <taxon>Pentapetalae</taxon>
        <taxon>rosids</taxon>
        <taxon>fabids</taxon>
        <taxon>Rosales</taxon>
        <taxon>Cannabaceae</taxon>
        <taxon>Parasponia</taxon>
    </lineage>
</organism>
<sequence length="659" mass="74709">MLVRRDFDLNSVDMYTDSAHVYTKSLVEVFRETMLKQEIVFQKQVHELHRLYRMQKTLMQNNSWMEFDQYNLNKVGLTHSGSQGFLEGYQDIFHKLQQMPLGHELPAEYYTSHVDTEDLKLSLRIGEDNERKQRAKRTWFDVKMHPFPQNVIDLEELSEKTSNEDSGNASPLSCAALTVKSGSKYESQNPAVTDPIIPSGGLKKNQSHVMVENCVLVDDHERSSNDQDLERCDVSVLNKKLSTKMQQISSYGKWELDLNKVCCDDSSCYSNDPIMSHPSTASSSHAFLGLVGRVEEGSFRSKIWCKEYNNCFDETSGIIHPDDAGNSVLENSNSNHERTEICPEFNELSGSEVVQSPCEEFGCNKNDSDDANIGYMLETSKSQTHTRLDIRAVNHEKGESEDDVLSYSDHSKNMVQDACGNTSSASCKPCHVGDNESSNGETMQSEVELGNSLSIGSLWGNEKGFQAPATLCGEQILKSSDSSEFKHEYLSKEESDKVVDASVHMAAESLILFFLESSTCYQDCSMKDAESTEMEANERAMPQSSCDSFELLTLKLKECSEYDTCVSSKPPEVNFTEKKEYGFKIRRGRRLKDFQRDILPGLASLSRQEIREDINILEGVLRSREYRKIQAKMADVHGWCTPARSRRSRLNYTARRRFS</sequence>
<comment type="caution">
    <text evidence="1">The sequence shown here is derived from an EMBL/GenBank/DDBJ whole genome shotgun (WGS) entry which is preliminary data.</text>
</comment>
<dbReference type="AlphaFoldDB" id="A0A2P5BYK4"/>
<gene>
    <name evidence="1" type="ORF">PanWU01x14_200080</name>
</gene>
<dbReference type="Proteomes" id="UP000237105">
    <property type="component" value="Unassembled WGS sequence"/>
</dbReference>
<name>A0A2P5BYK4_PARAD</name>
<proteinExistence type="predicted"/>
<dbReference type="PANTHER" id="PTHR33167:SF29">
    <property type="entry name" value="T28K15.14 PROTEIN"/>
    <property type="match status" value="1"/>
</dbReference>
<evidence type="ECO:0000313" key="1">
    <source>
        <dbReference type="EMBL" id="PON53846.1"/>
    </source>
</evidence>